<feature type="transmembrane region" description="Helical" evidence="2">
    <location>
        <begin position="51"/>
        <end position="72"/>
    </location>
</feature>
<protein>
    <submittedName>
        <fullName evidence="3">Trp biosynthesis-associated membrane protein</fullName>
    </submittedName>
</protein>
<feature type="transmembrane region" description="Helical" evidence="2">
    <location>
        <begin position="104"/>
        <end position="127"/>
    </location>
</feature>
<evidence type="ECO:0000256" key="2">
    <source>
        <dbReference type="SAM" id="Phobius"/>
    </source>
</evidence>
<keyword evidence="2" id="KW-0472">Membrane</keyword>
<keyword evidence="2" id="KW-0812">Transmembrane</keyword>
<dbReference type="InterPro" id="IPR019051">
    <property type="entry name" value="Trp_biosyn_TM_oprn/chp"/>
</dbReference>
<dbReference type="Pfam" id="PF09534">
    <property type="entry name" value="Trp_oprn_chp"/>
    <property type="match status" value="1"/>
</dbReference>
<accession>A0ABV8TY00</accession>
<feature type="compositionally biased region" description="Basic and acidic residues" evidence="1">
    <location>
        <begin position="171"/>
        <end position="182"/>
    </location>
</feature>
<proteinExistence type="predicted"/>
<gene>
    <name evidence="3" type="ORF">ACFPET_10165</name>
</gene>
<name>A0ABV8TY00_9ACTN</name>
<dbReference type="RefSeq" id="WP_380620554.1">
    <property type="nucleotide sequence ID" value="NZ_JBHSDK010000014.1"/>
</dbReference>
<dbReference type="Proteomes" id="UP001595823">
    <property type="component" value="Unassembled WGS sequence"/>
</dbReference>
<organism evidence="3 4">
    <name type="scientific">Salininema proteolyticum</name>
    <dbReference type="NCBI Taxonomy" id="1607685"/>
    <lineage>
        <taxon>Bacteria</taxon>
        <taxon>Bacillati</taxon>
        <taxon>Actinomycetota</taxon>
        <taxon>Actinomycetes</taxon>
        <taxon>Glycomycetales</taxon>
        <taxon>Glycomycetaceae</taxon>
        <taxon>Salininema</taxon>
    </lineage>
</organism>
<evidence type="ECO:0000313" key="4">
    <source>
        <dbReference type="Proteomes" id="UP001595823"/>
    </source>
</evidence>
<keyword evidence="4" id="KW-1185">Reference proteome</keyword>
<comment type="caution">
    <text evidence="3">The sequence shown here is derived from an EMBL/GenBank/DDBJ whole genome shotgun (WGS) entry which is preliminary data.</text>
</comment>
<feature type="region of interest" description="Disordered" evidence="1">
    <location>
        <begin position="131"/>
        <end position="182"/>
    </location>
</feature>
<evidence type="ECO:0000313" key="3">
    <source>
        <dbReference type="EMBL" id="MFC4335562.1"/>
    </source>
</evidence>
<keyword evidence="2" id="KW-1133">Transmembrane helix</keyword>
<feature type="transmembrane region" description="Helical" evidence="2">
    <location>
        <begin position="79"/>
        <end position="98"/>
    </location>
</feature>
<evidence type="ECO:0000256" key="1">
    <source>
        <dbReference type="SAM" id="MobiDB-lite"/>
    </source>
</evidence>
<sequence length="182" mass="17970">MSPGRAKGISVLAGLAFNGAAALIAGQDWTSEMVTDDFGLAEKTASTGTDYAPWIMPAALVAGAAFLVLLTLKGTASRRAAALLAAAMSAAAGAGAALHLDAGLWSALTLACAVIAVAAAVLAWTSAPSWPAGGSRYDRSEAAGAGEPSALWDALDSGQDPTSPNIAAKADPTDSDEKGTTP</sequence>
<reference evidence="4" key="1">
    <citation type="journal article" date="2019" name="Int. J. Syst. Evol. Microbiol.">
        <title>The Global Catalogue of Microorganisms (GCM) 10K type strain sequencing project: providing services to taxonomists for standard genome sequencing and annotation.</title>
        <authorList>
            <consortium name="The Broad Institute Genomics Platform"/>
            <consortium name="The Broad Institute Genome Sequencing Center for Infectious Disease"/>
            <person name="Wu L."/>
            <person name="Ma J."/>
        </authorList>
    </citation>
    <scope>NUCLEOTIDE SEQUENCE [LARGE SCALE GENOMIC DNA]</scope>
    <source>
        <strain evidence="4">IBRC-M 10908</strain>
    </source>
</reference>
<dbReference type="EMBL" id="JBHSDK010000014">
    <property type="protein sequence ID" value="MFC4335562.1"/>
    <property type="molecule type" value="Genomic_DNA"/>
</dbReference>